<name>A0ABS2FZ35_FUSMR</name>
<gene>
    <name evidence="1" type="ORF">H6A04_01810</name>
</gene>
<sequence>MNFSLEPNIILDNIENKILNRMTKTELSKKLKIRPQSLVAILKNLKLGGDCRISTLKKIAAAGEIKCEELLVKN</sequence>
<accession>A0ABS2FZ35</accession>
<evidence type="ECO:0008006" key="3">
    <source>
        <dbReference type="Google" id="ProtNLM"/>
    </source>
</evidence>
<reference evidence="1 2" key="1">
    <citation type="journal article" date="2021" name="Sci. Rep.">
        <title>The distribution of antibiotic resistance genes in chicken gut microbiota commensals.</title>
        <authorList>
            <person name="Juricova H."/>
            <person name="Matiasovicova J."/>
            <person name="Kubasova T."/>
            <person name="Cejkova D."/>
            <person name="Rychlik I."/>
        </authorList>
    </citation>
    <scope>NUCLEOTIDE SEQUENCE [LARGE SCALE GENOMIC DNA]</scope>
    <source>
        <strain evidence="1 2">An425</strain>
    </source>
</reference>
<dbReference type="Proteomes" id="UP000728968">
    <property type="component" value="Unassembled WGS sequence"/>
</dbReference>
<dbReference type="EMBL" id="JACJLT010000009">
    <property type="protein sequence ID" value="MBM6874409.1"/>
    <property type="molecule type" value="Genomic_DNA"/>
</dbReference>
<protein>
    <recommendedName>
        <fullName evidence="3">XRE family transcriptional regulator</fullName>
    </recommendedName>
</protein>
<proteinExistence type="predicted"/>
<comment type="caution">
    <text evidence="1">The sequence shown here is derived from an EMBL/GenBank/DDBJ whole genome shotgun (WGS) entry which is preliminary data.</text>
</comment>
<dbReference type="RefSeq" id="WP_204715631.1">
    <property type="nucleotide sequence ID" value="NZ_JACJLT010000009.1"/>
</dbReference>
<evidence type="ECO:0000313" key="1">
    <source>
        <dbReference type="EMBL" id="MBM6874409.1"/>
    </source>
</evidence>
<organism evidence="1 2">
    <name type="scientific">Fusobacterium mortiferum</name>
    <dbReference type="NCBI Taxonomy" id="850"/>
    <lineage>
        <taxon>Bacteria</taxon>
        <taxon>Fusobacteriati</taxon>
        <taxon>Fusobacteriota</taxon>
        <taxon>Fusobacteriia</taxon>
        <taxon>Fusobacteriales</taxon>
        <taxon>Fusobacteriaceae</taxon>
        <taxon>Fusobacterium</taxon>
    </lineage>
</organism>
<evidence type="ECO:0000313" key="2">
    <source>
        <dbReference type="Proteomes" id="UP000728968"/>
    </source>
</evidence>
<keyword evidence="2" id="KW-1185">Reference proteome</keyword>